<accession>A0ACC1Q591</accession>
<keyword evidence="2" id="KW-1185">Reference proteome</keyword>
<dbReference type="EMBL" id="JANSHE010000565">
    <property type="protein sequence ID" value="KAJ3009260.1"/>
    <property type="molecule type" value="Genomic_DNA"/>
</dbReference>
<gene>
    <name evidence="1" type="ORF">NUW54_g2841</name>
</gene>
<name>A0ACC1Q591_9APHY</name>
<organism evidence="1 2">
    <name type="scientific">Trametes sanguinea</name>
    <dbReference type="NCBI Taxonomy" id="158606"/>
    <lineage>
        <taxon>Eukaryota</taxon>
        <taxon>Fungi</taxon>
        <taxon>Dikarya</taxon>
        <taxon>Basidiomycota</taxon>
        <taxon>Agaricomycotina</taxon>
        <taxon>Agaricomycetes</taxon>
        <taxon>Polyporales</taxon>
        <taxon>Polyporaceae</taxon>
        <taxon>Trametes</taxon>
    </lineage>
</organism>
<sequence length="438" mass="48647">MLSSSPTSASSVQCPPRETKLSHEMCANHAFQRFHSSPRSEPVNTLRTRDLPVPTQKVLRSFELIASQKHACVEQKMADCSCARWCADNKMGQDESAMDQMEKRTDVAVHVLDPDFFCYHIASSSQVCSPTPILPSSTCKMASIGTLYTIPEQVQGKAIRAAAAFNGLKIDLPENYVHFESNKTPEFLAKFPHGKIPAFDGADGFKLFESTAIARYVAALAPNSTLLGSNLKEAALVDQWVSFANTEIGAQTTLIFQLVKGILTPYAKPIHTTLAERQIRSFKTLEAHLATRTFLVNERITLADIFMAAIIQRALLVTLDAPLRAQFPNIIRHFETIVNQPQLKDIFGKTEYIDKALAFTPPPKEKKEAKPAAAPAPKAAKPAKEEEEEDDVPKEEPKAKNPLDSLPKSSFNLEDWKRAYSNKDTRGPDGALEWFYQK</sequence>
<dbReference type="Proteomes" id="UP001144978">
    <property type="component" value="Unassembled WGS sequence"/>
</dbReference>
<reference evidence="1" key="1">
    <citation type="submission" date="2022-08" db="EMBL/GenBank/DDBJ databases">
        <title>Genome Sequence of Pycnoporus sanguineus.</title>
        <authorList>
            <person name="Buettner E."/>
        </authorList>
    </citation>
    <scope>NUCLEOTIDE SEQUENCE</scope>
    <source>
        <strain evidence="1">CG-C14</strain>
    </source>
</reference>
<comment type="caution">
    <text evidence="1">The sequence shown here is derived from an EMBL/GenBank/DDBJ whole genome shotgun (WGS) entry which is preliminary data.</text>
</comment>
<evidence type="ECO:0000313" key="1">
    <source>
        <dbReference type="EMBL" id="KAJ3009260.1"/>
    </source>
</evidence>
<evidence type="ECO:0000313" key="2">
    <source>
        <dbReference type="Proteomes" id="UP001144978"/>
    </source>
</evidence>
<protein>
    <submittedName>
        <fullName evidence="1">Uncharacterized protein</fullName>
    </submittedName>
</protein>
<proteinExistence type="predicted"/>